<keyword evidence="3" id="KW-0540">Nuclease</keyword>
<gene>
    <name evidence="3" type="ORF">vBEfaSAL2_40</name>
</gene>
<reference evidence="3 4" key="1">
    <citation type="submission" date="2018-04" db="EMBL/GenBank/DDBJ databases">
        <title>Complete genome sequence analysis of the novel Enterococcus faecalis phage vB_EfaS_AL2.</title>
        <authorList>
            <person name="Yuan Y."/>
        </authorList>
    </citation>
    <scope>NUCLEOTIDE SEQUENCE [LARGE SCALE GENOMIC DNA]</scope>
</reference>
<keyword evidence="4" id="KW-1185">Reference proteome</keyword>
<evidence type="ECO:0000259" key="2">
    <source>
        <dbReference type="Pfam" id="PF13392"/>
    </source>
</evidence>
<dbReference type="InterPro" id="IPR044925">
    <property type="entry name" value="His-Me_finger_sf"/>
</dbReference>
<evidence type="ECO:0000259" key="1">
    <source>
        <dbReference type="Pfam" id="PF07463"/>
    </source>
</evidence>
<protein>
    <submittedName>
        <fullName evidence="3">HNH homing endonuclease</fullName>
    </submittedName>
</protein>
<dbReference type="InterPro" id="IPR010902">
    <property type="entry name" value="NUMOD4"/>
</dbReference>
<dbReference type="EMBL" id="MH203384">
    <property type="protein sequence ID" value="AWH15278.1"/>
    <property type="molecule type" value="Genomic_DNA"/>
</dbReference>
<dbReference type="GO" id="GO:0016788">
    <property type="term" value="F:hydrolase activity, acting on ester bonds"/>
    <property type="evidence" value="ECO:0007669"/>
    <property type="project" value="InterPro"/>
</dbReference>
<evidence type="ECO:0000313" key="4">
    <source>
        <dbReference type="Proteomes" id="UP000247044"/>
    </source>
</evidence>
<name>A0A2S1PFD8_9CAUD</name>
<evidence type="ECO:0000313" key="3">
    <source>
        <dbReference type="EMBL" id="AWH15278.1"/>
    </source>
</evidence>
<sequence length="173" mass="19907">MIKIEVFFEIKGYEGLYMISNLGNVYSCKYNRCLKPSGDNYLHVVLSKNKKTTTHNIHRLVAETFIPNPENKPQVNHVDGDKYNNTVSNLEWITAKENIIHAYNKLGKVANVTMAHESNKLTCEVIEKETGKIMVFNSISEAEKHYNVCQSTFSRAITKECGNMRKYKIRKLD</sequence>
<feature type="domain" description="NUMOD4" evidence="1">
    <location>
        <begin position="6"/>
        <end position="46"/>
    </location>
</feature>
<dbReference type="Pfam" id="PF13392">
    <property type="entry name" value="HNH_3"/>
    <property type="match status" value="1"/>
</dbReference>
<dbReference type="GO" id="GO:0004519">
    <property type="term" value="F:endonuclease activity"/>
    <property type="evidence" value="ECO:0007669"/>
    <property type="project" value="UniProtKB-KW"/>
</dbReference>
<feature type="domain" description="HNH nuclease" evidence="2">
    <location>
        <begin position="57"/>
        <end position="98"/>
    </location>
</feature>
<keyword evidence="3" id="KW-0255">Endonuclease</keyword>
<organism evidence="3 4">
    <name type="scientific">Enterococcus phage vB_EfaS_AL2</name>
    <dbReference type="NCBI Taxonomy" id="2175688"/>
    <lineage>
        <taxon>Viruses</taxon>
        <taxon>Duplodnaviria</taxon>
        <taxon>Heunggongvirae</taxon>
        <taxon>Uroviricota</taxon>
        <taxon>Caudoviricetes</taxon>
        <taxon>Efquatrovirus</taxon>
        <taxon>Efquatrovirus AL2</taxon>
    </lineage>
</organism>
<dbReference type="SUPFAM" id="SSF54060">
    <property type="entry name" value="His-Me finger endonucleases"/>
    <property type="match status" value="1"/>
</dbReference>
<keyword evidence="3" id="KW-0378">Hydrolase</keyword>
<proteinExistence type="predicted"/>
<dbReference type="Proteomes" id="UP000247044">
    <property type="component" value="Segment"/>
</dbReference>
<dbReference type="Gene3D" id="3.90.75.20">
    <property type="match status" value="1"/>
</dbReference>
<dbReference type="InterPro" id="IPR003615">
    <property type="entry name" value="HNH_nuc"/>
</dbReference>
<accession>A0A2S1PFD8</accession>
<dbReference type="Pfam" id="PF07463">
    <property type="entry name" value="NUMOD4"/>
    <property type="match status" value="1"/>
</dbReference>